<dbReference type="GO" id="GO:0016020">
    <property type="term" value="C:membrane"/>
    <property type="evidence" value="ECO:0007669"/>
    <property type="project" value="UniProtKB-SubCell"/>
</dbReference>
<evidence type="ECO:0000256" key="6">
    <source>
        <dbReference type="ARBA" id="ARBA00023136"/>
    </source>
</evidence>
<organism evidence="9 10">
    <name type="scientific">Paraburkholderia panacisoli</name>
    <dbReference type="NCBI Taxonomy" id="2603818"/>
    <lineage>
        <taxon>Bacteria</taxon>
        <taxon>Pseudomonadati</taxon>
        <taxon>Pseudomonadota</taxon>
        <taxon>Betaproteobacteria</taxon>
        <taxon>Burkholderiales</taxon>
        <taxon>Burkholderiaceae</taxon>
        <taxon>Paraburkholderia</taxon>
    </lineage>
</organism>
<dbReference type="Pfam" id="PF01075">
    <property type="entry name" value="Glyco_transf_9"/>
    <property type="match status" value="1"/>
</dbReference>
<evidence type="ECO:0000256" key="7">
    <source>
        <dbReference type="SAM" id="Phobius"/>
    </source>
</evidence>
<dbReference type="InterPro" id="IPR051199">
    <property type="entry name" value="LPS_LOS_Heptosyltrfase"/>
</dbReference>
<sequence length="826" mass="89692">MWAGIPQHGLIGAGSRFAPDSGFDLMRIKQLSDGVATLAVVLSPAVMLSIRGGTGYCFFVIFALALAYLGKAGNRRRAAALFRERRLFVLGLIGMPAVILFQILVFRSSTLPSLDPFLRLALAVPIFFYLGSLASQQLRLVQWGFVAGALGTGIWAIYASFHPAIWMLADRLGNSFTNPIPFGDTALLLGCLSIVSTTRAGRMHVAGTAIRIAAFLLGGYASYLSGSRGGWIALPLFIWTAVGGLHWLNNRRARIALCCAIVAIFVALASTSIVVQRVDAVVSDARKMQQGNIDTSLGLRLELWRASALLYLRNPAFGVGRGRLEEALNELAERGEAPRAIVNAGAHSEFFSTLSQMGTAGLAALLLLYVGTFTAFWRNRRSADDEIATASYQGLAVVGGTIIFGLTIDALTLVMSAAFFALTVATLLAWIEARKREIGEVDNSRALMAERPPRKVLVVCPRRIGDVLLVTPLVRSMKTQWPEASIDMLVLGGTEGVLEHNPDLRRVIIDAPRAPLRARIVSAARIWQRYDLACAAIDSDRALIYTWLAGRKRIGLVNADRVKWFARVILHRIALDRHLQAHMVSSALQLAPLVGVTPRGTVVAPGIGPDPVRRARFEARFKGAPGAMPDRPMVVLHLCSLFRYKQWTVDGWAETIRWLRAQGFAVVLSGGPAQTEREYAGQVVAAAGEPVLNLVGELTLGETAEMIRYAKLFIGPDTGVTHIAAACGTLTIALFGPSDPVRWGPWPYNWPVGEEPWARHGSNLRGNVYLLQGEKECVPCRQEGCDRHRESTSDCLTGLRASRVIAVAAQLLGLPAPLQIQIVNIN</sequence>
<accession>A0A5B0H3I4</accession>
<dbReference type="Gene3D" id="3.40.50.2000">
    <property type="entry name" value="Glycogen Phosphorylase B"/>
    <property type="match status" value="2"/>
</dbReference>
<keyword evidence="10" id="KW-1185">Reference proteome</keyword>
<evidence type="ECO:0000256" key="5">
    <source>
        <dbReference type="ARBA" id="ARBA00022989"/>
    </source>
</evidence>
<feature type="transmembrane region" description="Helical" evidence="7">
    <location>
        <begin position="357"/>
        <end position="377"/>
    </location>
</feature>
<evidence type="ECO:0000313" key="10">
    <source>
        <dbReference type="Proteomes" id="UP000325273"/>
    </source>
</evidence>
<feature type="transmembrane region" description="Helical" evidence="7">
    <location>
        <begin position="180"/>
        <end position="198"/>
    </location>
</feature>
<protein>
    <recommendedName>
        <fullName evidence="8">O-antigen ligase-related domain-containing protein</fullName>
    </recommendedName>
</protein>
<proteinExistence type="predicted"/>
<feature type="transmembrane region" description="Helical" evidence="7">
    <location>
        <begin position="205"/>
        <end position="223"/>
    </location>
</feature>
<keyword evidence="2" id="KW-0328">Glycosyltransferase</keyword>
<feature type="domain" description="O-antigen ligase-related" evidence="8">
    <location>
        <begin position="213"/>
        <end position="366"/>
    </location>
</feature>
<dbReference type="GO" id="GO:0009244">
    <property type="term" value="P:lipopolysaccharide core region biosynthetic process"/>
    <property type="evidence" value="ECO:0007669"/>
    <property type="project" value="TreeGrafter"/>
</dbReference>
<dbReference type="InterPro" id="IPR002201">
    <property type="entry name" value="Glyco_trans_9"/>
</dbReference>
<feature type="transmembrane region" description="Helical" evidence="7">
    <location>
        <begin position="229"/>
        <end position="248"/>
    </location>
</feature>
<dbReference type="EMBL" id="VTUZ01000013">
    <property type="protein sequence ID" value="KAA1009778.1"/>
    <property type="molecule type" value="Genomic_DNA"/>
</dbReference>
<feature type="transmembrane region" description="Helical" evidence="7">
    <location>
        <begin position="255"/>
        <end position="275"/>
    </location>
</feature>
<feature type="transmembrane region" description="Helical" evidence="7">
    <location>
        <begin position="389"/>
        <end position="408"/>
    </location>
</feature>
<dbReference type="InterPro" id="IPR007016">
    <property type="entry name" value="O-antigen_ligase-rel_domated"/>
</dbReference>
<dbReference type="SUPFAM" id="SSF53756">
    <property type="entry name" value="UDP-Glycosyltransferase/glycogen phosphorylase"/>
    <property type="match status" value="1"/>
</dbReference>
<dbReference type="AlphaFoldDB" id="A0A5B0H3I4"/>
<evidence type="ECO:0000256" key="2">
    <source>
        <dbReference type="ARBA" id="ARBA00022676"/>
    </source>
</evidence>
<feature type="transmembrane region" description="Helical" evidence="7">
    <location>
        <begin position="87"/>
        <end position="105"/>
    </location>
</feature>
<feature type="transmembrane region" description="Helical" evidence="7">
    <location>
        <begin position="35"/>
        <end position="66"/>
    </location>
</feature>
<feature type="transmembrane region" description="Helical" evidence="7">
    <location>
        <begin position="117"/>
        <end position="133"/>
    </location>
</feature>
<keyword evidence="5 7" id="KW-1133">Transmembrane helix</keyword>
<evidence type="ECO:0000256" key="3">
    <source>
        <dbReference type="ARBA" id="ARBA00022679"/>
    </source>
</evidence>
<keyword evidence="6 7" id="KW-0472">Membrane</keyword>
<dbReference type="PANTHER" id="PTHR30160:SF1">
    <property type="entry name" value="LIPOPOLYSACCHARIDE 1,2-N-ACETYLGLUCOSAMINETRANSFERASE-RELATED"/>
    <property type="match status" value="1"/>
</dbReference>
<evidence type="ECO:0000256" key="4">
    <source>
        <dbReference type="ARBA" id="ARBA00022692"/>
    </source>
</evidence>
<name>A0A5B0H3I4_9BURK</name>
<dbReference type="CDD" id="cd03789">
    <property type="entry name" value="GT9_LPS_heptosyltransferase"/>
    <property type="match status" value="1"/>
</dbReference>
<evidence type="ECO:0000313" key="9">
    <source>
        <dbReference type="EMBL" id="KAA1009778.1"/>
    </source>
</evidence>
<reference evidence="9 10" key="1">
    <citation type="submission" date="2019-08" db="EMBL/GenBank/DDBJ databases">
        <title>Paraburkholderia sp. DCY113.</title>
        <authorList>
            <person name="Kang J."/>
        </authorList>
    </citation>
    <scope>NUCLEOTIDE SEQUENCE [LARGE SCALE GENOMIC DNA]</scope>
    <source>
        <strain evidence="9 10">DCY113</strain>
    </source>
</reference>
<comment type="caution">
    <text evidence="9">The sequence shown here is derived from an EMBL/GenBank/DDBJ whole genome shotgun (WGS) entry which is preliminary data.</text>
</comment>
<keyword evidence="3" id="KW-0808">Transferase</keyword>
<gene>
    <name evidence="9" type="ORF">FVF58_21080</name>
</gene>
<dbReference type="Pfam" id="PF04932">
    <property type="entry name" value="Wzy_C"/>
    <property type="match status" value="1"/>
</dbReference>
<dbReference type="Proteomes" id="UP000325273">
    <property type="component" value="Unassembled WGS sequence"/>
</dbReference>
<comment type="subcellular location">
    <subcellularLocation>
        <location evidence="1">Membrane</location>
        <topology evidence="1">Multi-pass membrane protein</topology>
    </subcellularLocation>
</comment>
<dbReference type="GO" id="GO:0008713">
    <property type="term" value="F:ADP-heptose-lipopolysaccharide heptosyltransferase activity"/>
    <property type="evidence" value="ECO:0007669"/>
    <property type="project" value="TreeGrafter"/>
</dbReference>
<dbReference type="PANTHER" id="PTHR30160">
    <property type="entry name" value="TETRAACYLDISACCHARIDE 4'-KINASE-RELATED"/>
    <property type="match status" value="1"/>
</dbReference>
<dbReference type="GO" id="GO:0005829">
    <property type="term" value="C:cytosol"/>
    <property type="evidence" value="ECO:0007669"/>
    <property type="project" value="TreeGrafter"/>
</dbReference>
<evidence type="ECO:0000259" key="8">
    <source>
        <dbReference type="Pfam" id="PF04932"/>
    </source>
</evidence>
<keyword evidence="4 7" id="KW-0812">Transmembrane</keyword>
<feature type="transmembrane region" description="Helical" evidence="7">
    <location>
        <begin position="140"/>
        <end position="160"/>
    </location>
</feature>
<evidence type="ECO:0000256" key="1">
    <source>
        <dbReference type="ARBA" id="ARBA00004141"/>
    </source>
</evidence>